<dbReference type="InterPro" id="IPR002931">
    <property type="entry name" value="Transglutaminase-like"/>
</dbReference>
<dbReference type="FunFam" id="3.30.70.2460:FF:000001">
    <property type="entry name" value="DNA repair protein Rad4 family"/>
    <property type="match status" value="1"/>
</dbReference>
<keyword evidence="6" id="KW-0175">Coiled coil</keyword>
<dbReference type="Pfam" id="PF10403">
    <property type="entry name" value="BHD_1"/>
    <property type="match status" value="1"/>
</dbReference>
<dbReference type="Pfam" id="PF10404">
    <property type="entry name" value="BHD_2"/>
    <property type="match status" value="1"/>
</dbReference>
<evidence type="ECO:0000256" key="1">
    <source>
        <dbReference type="ARBA" id="ARBA00004123"/>
    </source>
</evidence>
<dbReference type="PANTHER" id="PTHR12135:SF0">
    <property type="entry name" value="DNA REPAIR PROTEIN COMPLEMENTING XP-C CELLS"/>
    <property type="match status" value="1"/>
</dbReference>
<evidence type="ECO:0000256" key="5">
    <source>
        <dbReference type="ARBA" id="ARBA00023242"/>
    </source>
</evidence>
<dbReference type="AlphaFoldDB" id="A0A8T1ZB07"/>
<evidence type="ECO:0000259" key="9">
    <source>
        <dbReference type="SMART" id="SM01031"/>
    </source>
</evidence>
<feature type="domain" description="Rad4 beta-hairpin" evidence="10">
    <location>
        <begin position="681"/>
        <end position="755"/>
    </location>
</feature>
<name>A0A8T1ZB07_ARASU</name>
<dbReference type="GO" id="GO:0005737">
    <property type="term" value="C:cytoplasm"/>
    <property type="evidence" value="ECO:0007669"/>
    <property type="project" value="TreeGrafter"/>
</dbReference>
<feature type="region of interest" description="Disordered" evidence="7">
    <location>
        <begin position="818"/>
        <end position="850"/>
    </location>
</feature>
<evidence type="ECO:0000256" key="6">
    <source>
        <dbReference type="SAM" id="Coils"/>
    </source>
</evidence>
<evidence type="ECO:0000256" key="7">
    <source>
        <dbReference type="SAM" id="MobiDB-lite"/>
    </source>
</evidence>
<feature type="compositionally biased region" description="Basic and acidic residues" evidence="7">
    <location>
        <begin position="31"/>
        <end position="40"/>
    </location>
</feature>
<evidence type="ECO:0000256" key="2">
    <source>
        <dbReference type="ARBA" id="ARBA00009525"/>
    </source>
</evidence>
<keyword evidence="5" id="KW-0539">Nucleus</keyword>
<dbReference type="InterPro" id="IPR018325">
    <property type="entry name" value="Rad4/PNGase_transGLS-fold"/>
</dbReference>
<feature type="coiled-coil region" evidence="6">
    <location>
        <begin position="748"/>
        <end position="775"/>
    </location>
</feature>
<comment type="similarity">
    <text evidence="2">Belongs to the XPC family.</text>
</comment>
<sequence>MIESWGSLEEIKMKSRSENKNGRLASASREAVNKVLDKSSARGSRGKKKQDDNCDSAKRDKGVNGKGKQAVEARLTDNVLEDRECGTVDDEGEMNDSDWEDCPIPSLDSTVDVTNVDDTRELTIEFDDDVPDAKKQKNAYRATAEDKERAELVHKVHLLCLLARGRIVDDACNDPLIQAALLSLLPSYLTKVSNLEKVTVKDIAPLLRWVRENFSVRCSPSSEKSFRTSLAFALESRKGTAEELAALAVALLRALNLTTRFVSILDVASLKPGADRDESSGQNRAKMKHGIFRTSTLMVPKQQAISSHPKKSSSHVKNKSLFETSEPQRGNPLGSDQLQDNAVNSSCEAGMSRKSDGTRRKGDVEFERQIAMALSATANSQQSSQVNNKKKIREITKTSDSSSVSDQVISTAIGSKKVDSPLCWAEVYCNGENMDGKWVHVDAVNGMIDAEQNVEAAAAACKTVLRYVVAFAGGGAKDVTRRYCTKWHTISPKRVCSVWWDMVLAPLVHLESAATHNEDIALRNFRSLNPVANRASSSSSSFGIRSALEDMELATRALTEPLPTNQQAYKSHEIYAIEKWLHKNQILHPKGPVLGFCSGHPVYPRTCVQTLKTKERWLRDGLQLKANEVPSKILKRNSKFKKSKDLGDGDNNINGGSYCMELYGKWQMEPLCLPHAVNGIVPKNERGQVDVWSEKCLPPGTVHLRFPRIFSVAKRFGIDYAPAMVGFEYRSGGATPIFEGIVVCTEFKDTILEAYAEEQEKREEEERRRNEAQAASRWYQLLSSILTRERLKSRYANNSTDVETKSLEVNSDTVVKAKNLKAPEKQRVAKRGDKSRVRKSRNEDESHEHVFLDEQETFDEETSVKTKRCKCGFSVEVEQM</sequence>
<evidence type="ECO:0000259" key="10">
    <source>
        <dbReference type="SMART" id="SM01032"/>
    </source>
</evidence>
<feature type="region of interest" description="Disordered" evidence="7">
    <location>
        <begin position="272"/>
        <end position="362"/>
    </location>
</feature>
<feature type="domain" description="Rad4 beta-hairpin" evidence="8">
    <location>
        <begin position="558"/>
        <end position="609"/>
    </location>
</feature>
<dbReference type="Proteomes" id="UP000694251">
    <property type="component" value="Chromosome 11"/>
</dbReference>
<keyword evidence="3" id="KW-0227">DNA damage</keyword>
<dbReference type="InterPro" id="IPR018326">
    <property type="entry name" value="Rad4_beta-hairpin_dom1"/>
</dbReference>
<dbReference type="FunFam" id="2.20.20.110:FF:000002">
    <property type="entry name" value="DNA repair protein Rad4 family"/>
    <property type="match status" value="1"/>
</dbReference>
<dbReference type="EMBL" id="JAEFBJ010000011">
    <property type="protein sequence ID" value="KAG7555507.1"/>
    <property type="molecule type" value="Genomic_DNA"/>
</dbReference>
<protein>
    <submittedName>
        <fullName evidence="11">Rad4 beta-hairpin domain 3</fullName>
    </submittedName>
</protein>
<dbReference type="OrthoDB" id="300780at2759"/>
<feature type="compositionally biased region" description="Polar residues" evidence="7">
    <location>
        <begin position="321"/>
        <end position="347"/>
    </location>
</feature>
<feature type="compositionally biased region" description="Basic and acidic residues" evidence="7">
    <location>
        <begin position="49"/>
        <end position="71"/>
    </location>
</feature>
<comment type="subcellular location">
    <subcellularLocation>
        <location evidence="1">Nucleus</location>
    </subcellularLocation>
</comment>
<dbReference type="Pfam" id="PF10405">
    <property type="entry name" value="BHD_3"/>
    <property type="match status" value="1"/>
</dbReference>
<feature type="compositionally biased region" description="Basic and acidic residues" evidence="7">
    <location>
        <begin position="9"/>
        <end position="21"/>
    </location>
</feature>
<dbReference type="GO" id="GO:0003697">
    <property type="term" value="F:single-stranded DNA binding"/>
    <property type="evidence" value="ECO:0007669"/>
    <property type="project" value="TreeGrafter"/>
</dbReference>
<gene>
    <name evidence="11" type="ORF">ISN44_As11g016350</name>
</gene>
<dbReference type="GO" id="GO:0006298">
    <property type="term" value="P:mismatch repair"/>
    <property type="evidence" value="ECO:0007669"/>
    <property type="project" value="TreeGrafter"/>
</dbReference>
<evidence type="ECO:0000313" key="11">
    <source>
        <dbReference type="EMBL" id="KAG7555507.1"/>
    </source>
</evidence>
<dbReference type="GO" id="GO:0071942">
    <property type="term" value="C:XPC complex"/>
    <property type="evidence" value="ECO:0007669"/>
    <property type="project" value="TreeGrafter"/>
</dbReference>
<feature type="region of interest" description="Disordered" evidence="7">
    <location>
        <begin position="1"/>
        <end position="71"/>
    </location>
</feature>
<reference evidence="11 12" key="1">
    <citation type="submission" date="2020-12" db="EMBL/GenBank/DDBJ databases">
        <title>Concerted genomic and epigenomic changes stabilize Arabidopsis allopolyploids.</title>
        <authorList>
            <person name="Chen Z."/>
        </authorList>
    </citation>
    <scope>NUCLEOTIDE SEQUENCE [LARGE SCALE GENOMIC DNA]</scope>
    <source>
        <strain evidence="11">As9502</strain>
        <tissue evidence="11">Leaf</tissue>
    </source>
</reference>
<evidence type="ECO:0000256" key="3">
    <source>
        <dbReference type="ARBA" id="ARBA00022763"/>
    </source>
</evidence>
<comment type="caution">
    <text evidence="11">The sequence shown here is derived from an EMBL/GenBank/DDBJ whole genome shotgun (WGS) entry which is preliminary data.</text>
</comment>
<dbReference type="SMART" id="SM01030">
    <property type="entry name" value="BHD_1"/>
    <property type="match status" value="1"/>
</dbReference>
<dbReference type="SMART" id="SM01032">
    <property type="entry name" value="BHD_3"/>
    <property type="match status" value="1"/>
</dbReference>
<feature type="compositionally biased region" description="Basic and acidic residues" evidence="7">
    <location>
        <begin position="821"/>
        <end position="850"/>
    </location>
</feature>
<keyword evidence="4" id="KW-0234">DNA repair</keyword>
<feature type="domain" description="Rad4 beta-hairpin" evidence="9">
    <location>
        <begin position="611"/>
        <end position="674"/>
    </location>
</feature>
<accession>A0A8T1ZB07</accession>
<dbReference type="PANTHER" id="PTHR12135">
    <property type="entry name" value="DNA REPAIR PROTEIN XP-C / RAD4"/>
    <property type="match status" value="1"/>
</dbReference>
<dbReference type="Pfam" id="PF01841">
    <property type="entry name" value="Transglut_core"/>
    <property type="match status" value="1"/>
</dbReference>
<organism evidence="11 12">
    <name type="scientific">Arabidopsis suecica</name>
    <name type="common">Swedish thale-cress</name>
    <name type="synonym">Cardaminopsis suecica</name>
    <dbReference type="NCBI Taxonomy" id="45249"/>
    <lineage>
        <taxon>Eukaryota</taxon>
        <taxon>Viridiplantae</taxon>
        <taxon>Streptophyta</taxon>
        <taxon>Embryophyta</taxon>
        <taxon>Tracheophyta</taxon>
        <taxon>Spermatophyta</taxon>
        <taxon>Magnoliopsida</taxon>
        <taxon>eudicotyledons</taxon>
        <taxon>Gunneridae</taxon>
        <taxon>Pentapetalae</taxon>
        <taxon>rosids</taxon>
        <taxon>malvids</taxon>
        <taxon>Brassicales</taxon>
        <taxon>Brassicaceae</taxon>
        <taxon>Camelineae</taxon>
        <taxon>Arabidopsis</taxon>
    </lineage>
</organism>
<proteinExistence type="inferred from homology"/>
<dbReference type="GO" id="GO:0003684">
    <property type="term" value="F:damaged DNA binding"/>
    <property type="evidence" value="ECO:0007669"/>
    <property type="project" value="InterPro"/>
</dbReference>
<dbReference type="InterPro" id="IPR018328">
    <property type="entry name" value="Rad4_beta-hairpin_dom3"/>
</dbReference>
<dbReference type="GO" id="GO:0000111">
    <property type="term" value="C:nucleotide-excision repair factor 2 complex"/>
    <property type="evidence" value="ECO:0007669"/>
    <property type="project" value="TreeGrafter"/>
</dbReference>
<feature type="compositionally biased region" description="Basic and acidic residues" evidence="7">
    <location>
        <begin position="351"/>
        <end position="362"/>
    </location>
</feature>
<keyword evidence="12" id="KW-1185">Reference proteome</keyword>
<dbReference type="SMART" id="SM01031">
    <property type="entry name" value="BHD_2"/>
    <property type="match status" value="1"/>
</dbReference>
<dbReference type="Pfam" id="PF03835">
    <property type="entry name" value="Rad4"/>
    <property type="match status" value="1"/>
</dbReference>
<feature type="compositionally biased region" description="Basic residues" evidence="7">
    <location>
        <begin position="308"/>
        <end position="318"/>
    </location>
</feature>
<dbReference type="GO" id="GO:0006289">
    <property type="term" value="P:nucleotide-excision repair"/>
    <property type="evidence" value="ECO:0007669"/>
    <property type="project" value="InterPro"/>
</dbReference>
<evidence type="ECO:0000259" key="8">
    <source>
        <dbReference type="SMART" id="SM01030"/>
    </source>
</evidence>
<evidence type="ECO:0000256" key="4">
    <source>
        <dbReference type="ARBA" id="ARBA00023204"/>
    </source>
</evidence>
<evidence type="ECO:0000313" key="12">
    <source>
        <dbReference type="Proteomes" id="UP000694251"/>
    </source>
</evidence>
<dbReference type="InterPro" id="IPR004583">
    <property type="entry name" value="DNA_repair_Rad4"/>
</dbReference>
<dbReference type="InterPro" id="IPR018327">
    <property type="entry name" value="BHD_2"/>
</dbReference>